<proteinExistence type="predicted"/>
<sequence length="172" mass="19516">MLCVVWDKPGNGRSEGQFDQNQPVEESAQEVLDAIGYLQANNVPGSTKIGIWATSRGGWVAPIALSQDPDIEFWISVAGVPAEEQKYYLMRSNLPLEGRTQEETQRLLKEWVRGKQIFMQGGTYDEYLNATQHLRKDTSVFYFAGDLTLSRAQFEAEQKAFLEVRDQYGFDP</sequence>
<comment type="caution">
    <text evidence="1">The sequence shown here is derived from an EMBL/GenBank/DDBJ whole genome shotgun (WGS) entry which is preliminary data.</text>
</comment>
<dbReference type="SUPFAM" id="SSF53474">
    <property type="entry name" value="alpha/beta-Hydrolases"/>
    <property type="match status" value="1"/>
</dbReference>
<evidence type="ECO:0008006" key="3">
    <source>
        <dbReference type="Google" id="ProtNLM"/>
    </source>
</evidence>
<evidence type="ECO:0000313" key="2">
    <source>
        <dbReference type="Proteomes" id="UP000295807"/>
    </source>
</evidence>
<organism evidence="1 2">
    <name type="scientific">Anseongella ginsenosidimutans</name>
    <dbReference type="NCBI Taxonomy" id="496056"/>
    <lineage>
        <taxon>Bacteria</taxon>
        <taxon>Pseudomonadati</taxon>
        <taxon>Bacteroidota</taxon>
        <taxon>Sphingobacteriia</taxon>
        <taxon>Sphingobacteriales</taxon>
        <taxon>Sphingobacteriaceae</taxon>
        <taxon>Anseongella</taxon>
    </lineage>
</organism>
<reference evidence="1 2" key="1">
    <citation type="submission" date="2019-03" db="EMBL/GenBank/DDBJ databases">
        <title>Genomic Encyclopedia of Type Strains, Phase IV (KMG-IV): sequencing the most valuable type-strain genomes for metagenomic binning, comparative biology and taxonomic classification.</title>
        <authorList>
            <person name="Goeker M."/>
        </authorList>
    </citation>
    <scope>NUCLEOTIDE SEQUENCE [LARGE SCALE GENOMIC DNA]</scope>
    <source>
        <strain evidence="1 2">DSM 21100</strain>
    </source>
</reference>
<dbReference type="Gene3D" id="3.40.50.1820">
    <property type="entry name" value="alpha/beta hydrolase"/>
    <property type="match status" value="1"/>
</dbReference>
<keyword evidence="2" id="KW-1185">Reference proteome</keyword>
<gene>
    <name evidence="1" type="ORF">EDD80_1254</name>
</gene>
<name>A0A4R3KJL3_9SPHI</name>
<protein>
    <recommendedName>
        <fullName evidence="3">Prolyl oligopeptidase family protein</fullName>
    </recommendedName>
</protein>
<dbReference type="Proteomes" id="UP000295807">
    <property type="component" value="Unassembled WGS sequence"/>
</dbReference>
<dbReference type="InterPro" id="IPR029058">
    <property type="entry name" value="AB_hydrolase_fold"/>
</dbReference>
<dbReference type="AlphaFoldDB" id="A0A4R3KJL3"/>
<evidence type="ECO:0000313" key="1">
    <source>
        <dbReference type="EMBL" id="TCS83913.1"/>
    </source>
</evidence>
<dbReference type="EMBL" id="SMAD01000025">
    <property type="protein sequence ID" value="TCS83913.1"/>
    <property type="molecule type" value="Genomic_DNA"/>
</dbReference>
<accession>A0A4R3KJL3</accession>